<reference evidence="2 3" key="1">
    <citation type="submission" date="2019-05" db="EMBL/GenBank/DDBJ databases">
        <title>Arcobacter sp. nov., isolated from sea sediment.</title>
        <authorList>
            <person name="Kim W."/>
        </authorList>
    </citation>
    <scope>NUCLEOTIDE SEQUENCE [LARGE SCALE GENOMIC DNA]</scope>
    <source>
        <strain evidence="2 3">CAU 1517</strain>
    </source>
</reference>
<dbReference type="SMART" id="SM00062">
    <property type="entry name" value="PBPb"/>
    <property type="match status" value="1"/>
</dbReference>
<dbReference type="RefSeq" id="WP_138153009.1">
    <property type="nucleotide sequence ID" value="NZ_VANU01000004.1"/>
</dbReference>
<proteinExistence type="predicted"/>
<evidence type="ECO:0000259" key="1">
    <source>
        <dbReference type="SMART" id="SM00062"/>
    </source>
</evidence>
<dbReference type="Gene3D" id="3.40.190.10">
    <property type="entry name" value="Periplasmic binding protein-like II"/>
    <property type="match status" value="2"/>
</dbReference>
<accession>A0A5R8Y009</accession>
<dbReference type="Proteomes" id="UP000308901">
    <property type="component" value="Unassembled WGS sequence"/>
</dbReference>
<dbReference type="AlphaFoldDB" id="A0A5R8Y009"/>
<dbReference type="SUPFAM" id="SSF53850">
    <property type="entry name" value="Periplasmic binding protein-like II"/>
    <property type="match status" value="1"/>
</dbReference>
<sequence>MKSFLSLIFLITFLYSNQNDKITWLINDAPPFYINEGKFKNEGFGDLFQKLIIKDLSNYNHEIKQSALSRVIKNFQHKKNVCFSTWIYNTTPEYVITSIPNVYYEPLGIITRKENKEFFMKIPISLDNLMANEKFIFIQGMGRGYGLPLDEIVNKYKEKPNFKIRKSSKNITDAIFEMIKRKRVDYTIDYYSSLSFYNARNKDNNQLIFLPIEENYEKGVLGSIACSKSPWGKKVIEDINKSIEKLRDKDEYKEIFSKWLVPKENSTSYWNNYKNLIEDFK</sequence>
<organism evidence="2 3">
    <name type="scientific">Arcobacter arenosus</name>
    <dbReference type="NCBI Taxonomy" id="2576037"/>
    <lineage>
        <taxon>Bacteria</taxon>
        <taxon>Pseudomonadati</taxon>
        <taxon>Campylobacterota</taxon>
        <taxon>Epsilonproteobacteria</taxon>
        <taxon>Campylobacterales</taxon>
        <taxon>Arcobacteraceae</taxon>
        <taxon>Arcobacter</taxon>
    </lineage>
</organism>
<dbReference type="EMBL" id="VANU01000004">
    <property type="protein sequence ID" value="TLP37829.1"/>
    <property type="molecule type" value="Genomic_DNA"/>
</dbReference>
<dbReference type="OrthoDB" id="9150746at2"/>
<gene>
    <name evidence="2" type="ORF">FDK22_11010</name>
</gene>
<dbReference type="InterPro" id="IPR001638">
    <property type="entry name" value="Solute-binding_3/MltF_N"/>
</dbReference>
<evidence type="ECO:0000313" key="3">
    <source>
        <dbReference type="Proteomes" id="UP000308901"/>
    </source>
</evidence>
<keyword evidence="3" id="KW-1185">Reference proteome</keyword>
<name>A0A5R8Y009_9BACT</name>
<evidence type="ECO:0000313" key="2">
    <source>
        <dbReference type="EMBL" id="TLP37829.1"/>
    </source>
</evidence>
<comment type="caution">
    <text evidence="2">The sequence shown here is derived from an EMBL/GenBank/DDBJ whole genome shotgun (WGS) entry which is preliminary data.</text>
</comment>
<feature type="domain" description="Solute-binding protein family 3/N-terminal" evidence="1">
    <location>
        <begin position="21"/>
        <end position="263"/>
    </location>
</feature>
<dbReference type="NCBIfam" id="TIGR02285">
    <property type="entry name" value="TIGR02285 family protein"/>
    <property type="match status" value="1"/>
</dbReference>
<protein>
    <submittedName>
        <fullName evidence="2">TIGR02285 family protein</fullName>
    </submittedName>
</protein>
<dbReference type="InterPro" id="IPR011972">
    <property type="entry name" value="CHP02285"/>
</dbReference>